<evidence type="ECO:0000313" key="2">
    <source>
        <dbReference type="EMBL" id="EAR91500.1"/>
    </source>
</evidence>
<dbReference type="InterPro" id="IPR019734">
    <property type="entry name" value="TPR_rpt"/>
</dbReference>
<keyword evidence="3" id="KW-1185">Reference proteome</keyword>
<dbReference type="PROSITE" id="PS50005">
    <property type="entry name" value="TPR"/>
    <property type="match status" value="1"/>
</dbReference>
<dbReference type="RefSeq" id="XP_001011745.1">
    <property type="nucleotide sequence ID" value="XM_001011745.1"/>
</dbReference>
<keyword evidence="1" id="KW-0802">TPR repeat</keyword>
<gene>
    <name evidence="2" type="ORF">TTHERM_01090110</name>
</gene>
<dbReference type="Gene3D" id="1.25.40.10">
    <property type="entry name" value="Tetratricopeptide repeat domain"/>
    <property type="match status" value="1"/>
</dbReference>
<dbReference type="KEGG" id="tet:TTHERM_01090110"/>
<dbReference type="EMBL" id="GG662532">
    <property type="protein sequence ID" value="EAR91500.1"/>
    <property type="molecule type" value="Genomic_DNA"/>
</dbReference>
<protein>
    <submittedName>
        <fullName evidence="2">Tetratricopeptide repeat protein</fullName>
    </submittedName>
</protein>
<evidence type="ECO:0000313" key="3">
    <source>
        <dbReference type="Proteomes" id="UP000009168"/>
    </source>
</evidence>
<accession>Q232Q2</accession>
<dbReference type="SUPFAM" id="SSF81901">
    <property type="entry name" value="HCP-like"/>
    <property type="match status" value="1"/>
</dbReference>
<dbReference type="SMART" id="SM00028">
    <property type="entry name" value="TPR"/>
    <property type="match status" value="3"/>
</dbReference>
<name>Q232Q2_TETTS</name>
<dbReference type="OrthoDB" id="2335338at2759"/>
<reference evidence="3" key="1">
    <citation type="journal article" date="2006" name="PLoS Biol.">
        <title>Macronuclear genome sequence of the ciliate Tetrahymena thermophila, a model eukaryote.</title>
        <authorList>
            <person name="Eisen J.A."/>
            <person name="Coyne R.S."/>
            <person name="Wu M."/>
            <person name="Wu D."/>
            <person name="Thiagarajan M."/>
            <person name="Wortman J.R."/>
            <person name="Badger J.H."/>
            <person name="Ren Q."/>
            <person name="Amedeo P."/>
            <person name="Jones K.M."/>
            <person name="Tallon L.J."/>
            <person name="Delcher A.L."/>
            <person name="Salzberg S.L."/>
            <person name="Silva J.C."/>
            <person name="Haas B.J."/>
            <person name="Majoros W.H."/>
            <person name="Farzad M."/>
            <person name="Carlton J.M."/>
            <person name="Smith R.K. Jr."/>
            <person name="Garg J."/>
            <person name="Pearlman R.E."/>
            <person name="Karrer K.M."/>
            <person name="Sun L."/>
            <person name="Manning G."/>
            <person name="Elde N.C."/>
            <person name="Turkewitz A.P."/>
            <person name="Asai D.J."/>
            <person name="Wilkes D.E."/>
            <person name="Wang Y."/>
            <person name="Cai H."/>
            <person name="Collins K."/>
            <person name="Stewart B.A."/>
            <person name="Lee S.R."/>
            <person name="Wilamowska K."/>
            <person name="Weinberg Z."/>
            <person name="Ruzzo W.L."/>
            <person name="Wloga D."/>
            <person name="Gaertig J."/>
            <person name="Frankel J."/>
            <person name="Tsao C.-C."/>
            <person name="Gorovsky M.A."/>
            <person name="Keeling P.J."/>
            <person name="Waller R.F."/>
            <person name="Patron N.J."/>
            <person name="Cherry J.M."/>
            <person name="Stover N.A."/>
            <person name="Krieger C.J."/>
            <person name="del Toro C."/>
            <person name="Ryder H.F."/>
            <person name="Williamson S.C."/>
            <person name="Barbeau R.A."/>
            <person name="Hamilton E.P."/>
            <person name="Orias E."/>
        </authorList>
    </citation>
    <scope>NUCLEOTIDE SEQUENCE [LARGE SCALE GENOMIC DNA]</scope>
    <source>
        <strain evidence="3">SB210</strain>
    </source>
</reference>
<dbReference type="InterPro" id="IPR011990">
    <property type="entry name" value="TPR-like_helical_dom_sf"/>
</dbReference>
<dbReference type="Proteomes" id="UP000009168">
    <property type="component" value="Unassembled WGS sequence"/>
</dbReference>
<dbReference type="AlphaFoldDB" id="Q232Q2"/>
<dbReference type="HOGENOM" id="CLU_059672_0_0_1"/>
<dbReference type="GeneID" id="7845048"/>
<proteinExistence type="predicted"/>
<dbReference type="SUPFAM" id="SSF48452">
    <property type="entry name" value="TPR-like"/>
    <property type="match status" value="1"/>
</dbReference>
<dbReference type="Pfam" id="PF13181">
    <property type="entry name" value="TPR_8"/>
    <property type="match status" value="1"/>
</dbReference>
<sequence length="377" mass="44888">MNCFNFDEDMHVFQVNQKIEVLKCPLQTIKQQIDNKLKENPNDLYSLAIKCQIEYEYNLNYRNALEIIKLILKQDKNNVDARLDLVSIMFKFKLKQIRECFSLIDECLQIANQYWRTNYIKSVILSENVDLNDSIFVLKKLYEQEPQNIFILCRLSQFLSEDPLTQNESLKLLNKAKSIGIYDYDILRRISYSEFSLKNYEITKKLLQRAIQLNPNSSICYENLAYHEYKVLNDLQKSEELYLKSIELDNFVYESHTQLAYINLNKKNIEDAVKYFKKCIQIKSDRSPTPYSELAVIYSNDIKDNDKSYYYLQKGLQQFKNCPYMNLIAVMQRQDEPFRQTYKDLEEDEHSAYITLNQSNKKNIDYTCMLSILALLY</sequence>
<dbReference type="InParanoid" id="Q232Q2"/>
<organism evidence="2 3">
    <name type="scientific">Tetrahymena thermophila (strain SB210)</name>
    <dbReference type="NCBI Taxonomy" id="312017"/>
    <lineage>
        <taxon>Eukaryota</taxon>
        <taxon>Sar</taxon>
        <taxon>Alveolata</taxon>
        <taxon>Ciliophora</taxon>
        <taxon>Intramacronucleata</taxon>
        <taxon>Oligohymenophorea</taxon>
        <taxon>Hymenostomatida</taxon>
        <taxon>Tetrahymenina</taxon>
        <taxon>Tetrahymenidae</taxon>
        <taxon>Tetrahymena</taxon>
    </lineage>
</organism>
<evidence type="ECO:0000256" key="1">
    <source>
        <dbReference type="PROSITE-ProRule" id="PRU00339"/>
    </source>
</evidence>
<feature type="repeat" description="TPR" evidence="1">
    <location>
        <begin position="253"/>
        <end position="286"/>
    </location>
</feature>